<sequence length="63" mass="6961">MEKEKERGEVREKKYTKVAGYVRACIGIFFPLLTGSKTPTSKFGEYEEGSGETTARKSPIGEG</sequence>
<dbReference type="Proteomes" id="UP000195696">
    <property type="component" value="Unassembled WGS sequence"/>
</dbReference>
<proteinExistence type="predicted"/>
<name>A0A1G4LC44_BACMY</name>
<evidence type="ECO:0000313" key="3">
    <source>
        <dbReference type="Proteomes" id="UP000195696"/>
    </source>
</evidence>
<reference evidence="2 3" key="1">
    <citation type="submission" date="2016-08" db="EMBL/GenBank/DDBJ databases">
        <authorList>
            <person name="Seilhamer J.J."/>
        </authorList>
    </citation>
    <scope>NUCLEOTIDE SEQUENCE [LARGE SCALE GENOMIC DNA]</scope>
    <source>
        <strain evidence="2 3">SDA_GO95</strain>
    </source>
</reference>
<feature type="region of interest" description="Disordered" evidence="1">
    <location>
        <begin position="34"/>
        <end position="63"/>
    </location>
</feature>
<evidence type="ECO:0000313" key="2">
    <source>
        <dbReference type="EMBL" id="SCV24979.1"/>
    </source>
</evidence>
<gene>
    <name evidence="2" type="ORF">BWGO95_00678</name>
</gene>
<dbReference type="EMBL" id="FMAK01000018">
    <property type="protein sequence ID" value="SCV24979.1"/>
    <property type="molecule type" value="Genomic_DNA"/>
</dbReference>
<evidence type="ECO:0000256" key="1">
    <source>
        <dbReference type="SAM" id="MobiDB-lite"/>
    </source>
</evidence>
<organism evidence="2 3">
    <name type="scientific">Bacillus mycoides</name>
    <dbReference type="NCBI Taxonomy" id="1405"/>
    <lineage>
        <taxon>Bacteria</taxon>
        <taxon>Bacillati</taxon>
        <taxon>Bacillota</taxon>
        <taxon>Bacilli</taxon>
        <taxon>Bacillales</taxon>
        <taxon>Bacillaceae</taxon>
        <taxon>Bacillus</taxon>
        <taxon>Bacillus cereus group</taxon>
    </lineage>
</organism>
<dbReference type="AlphaFoldDB" id="A0A1G4LC44"/>
<accession>A0A1G4LC44</accession>
<protein>
    <submittedName>
        <fullName evidence="2">Uncharacterized protein</fullName>
    </submittedName>
</protein>